<comment type="function">
    <text evidence="7">Cell wall formation. Catalyzes the addition of glutamate to the nucleotide precursor UDP-N-acetylmuramoyl-L-alanine (UMA).</text>
</comment>
<dbReference type="GO" id="GO:0008360">
    <property type="term" value="P:regulation of cell shape"/>
    <property type="evidence" value="ECO:0007669"/>
    <property type="project" value="UniProtKB-KW"/>
</dbReference>
<protein>
    <recommendedName>
        <fullName evidence="7">UDP-N-acetylmuramoylalanine--D-glutamate ligase</fullName>
        <ecNumber evidence="7">6.3.2.9</ecNumber>
    </recommendedName>
    <alternativeName>
        <fullName evidence="7">D-glutamic acid-adding enzyme</fullName>
    </alternativeName>
    <alternativeName>
        <fullName evidence="7">UDP-N-acetylmuramoyl-L-alanyl-D-glutamate synthetase</fullName>
    </alternativeName>
</protein>
<dbReference type="Gene3D" id="3.40.1190.10">
    <property type="entry name" value="Mur-like, catalytic domain"/>
    <property type="match status" value="1"/>
</dbReference>
<dbReference type="GO" id="GO:0071555">
    <property type="term" value="P:cell wall organization"/>
    <property type="evidence" value="ECO:0007669"/>
    <property type="project" value="UniProtKB-KW"/>
</dbReference>
<dbReference type="Gene3D" id="3.40.50.720">
    <property type="entry name" value="NAD(P)-binding Rossmann-like Domain"/>
    <property type="match status" value="1"/>
</dbReference>
<dbReference type="Proteomes" id="UP000183263">
    <property type="component" value="Unassembled WGS sequence"/>
</dbReference>
<dbReference type="PANTHER" id="PTHR43692">
    <property type="entry name" value="UDP-N-ACETYLMURAMOYLALANINE--D-GLUTAMATE LIGASE"/>
    <property type="match status" value="1"/>
</dbReference>
<keyword evidence="5 7" id="KW-0547">Nucleotide-binding</keyword>
<comment type="pathway">
    <text evidence="2 7">Cell wall biogenesis; peptidoglycan biosynthesis.</text>
</comment>
<comment type="similarity">
    <text evidence="7">Belongs to the MurCDEF family.</text>
</comment>
<keyword evidence="6 7" id="KW-0067">ATP-binding</keyword>
<keyword evidence="7" id="KW-0132">Cell division</keyword>
<evidence type="ECO:0000256" key="7">
    <source>
        <dbReference type="HAMAP-Rule" id="MF_00639"/>
    </source>
</evidence>
<keyword evidence="10" id="KW-1185">Reference proteome</keyword>
<dbReference type="NCBIfam" id="TIGR01087">
    <property type="entry name" value="murD"/>
    <property type="match status" value="1"/>
</dbReference>
<keyword evidence="7" id="KW-0573">Peptidoglycan synthesis</keyword>
<keyword evidence="7" id="KW-0961">Cell wall biogenesis/degradation</keyword>
<evidence type="ECO:0000313" key="9">
    <source>
        <dbReference type="EMBL" id="SDH51717.1"/>
    </source>
</evidence>
<comment type="subcellular location">
    <subcellularLocation>
        <location evidence="1 7">Cytoplasm</location>
    </subcellularLocation>
</comment>
<dbReference type="EC" id="6.3.2.9" evidence="7"/>
<keyword evidence="7" id="KW-0133">Cell shape</keyword>
<dbReference type="SUPFAM" id="SSF51984">
    <property type="entry name" value="MurCD N-terminal domain"/>
    <property type="match status" value="1"/>
</dbReference>
<keyword evidence="7" id="KW-0131">Cell cycle</keyword>
<accession>A0A1G8D1J9</accession>
<dbReference type="Pfam" id="PF08245">
    <property type="entry name" value="Mur_ligase_M"/>
    <property type="match status" value="1"/>
</dbReference>
<dbReference type="PANTHER" id="PTHR43692:SF1">
    <property type="entry name" value="UDP-N-ACETYLMURAMOYLALANINE--D-GLUTAMATE LIGASE"/>
    <property type="match status" value="1"/>
</dbReference>
<gene>
    <name evidence="7" type="primary">murD</name>
    <name evidence="9" type="ORF">SAMN05444695_102175</name>
</gene>
<keyword evidence="4 7" id="KW-0436">Ligase</keyword>
<evidence type="ECO:0000313" key="10">
    <source>
        <dbReference type="Proteomes" id="UP000183263"/>
    </source>
</evidence>
<evidence type="ECO:0000256" key="5">
    <source>
        <dbReference type="ARBA" id="ARBA00022741"/>
    </source>
</evidence>
<evidence type="ECO:0000256" key="4">
    <source>
        <dbReference type="ARBA" id="ARBA00022598"/>
    </source>
</evidence>
<dbReference type="SUPFAM" id="SSF53244">
    <property type="entry name" value="MurD-like peptide ligases, peptide-binding domain"/>
    <property type="match status" value="1"/>
</dbReference>
<dbReference type="HAMAP" id="MF_00639">
    <property type="entry name" value="MurD"/>
    <property type="match status" value="1"/>
</dbReference>
<keyword evidence="3 7" id="KW-0963">Cytoplasm</keyword>
<evidence type="ECO:0000256" key="1">
    <source>
        <dbReference type="ARBA" id="ARBA00004496"/>
    </source>
</evidence>
<evidence type="ECO:0000259" key="8">
    <source>
        <dbReference type="Pfam" id="PF08245"/>
    </source>
</evidence>
<feature type="binding site" evidence="7">
    <location>
        <begin position="124"/>
        <end position="130"/>
    </location>
    <ligand>
        <name>ATP</name>
        <dbReference type="ChEBI" id="CHEBI:30616"/>
    </ligand>
</feature>
<evidence type="ECO:0000256" key="2">
    <source>
        <dbReference type="ARBA" id="ARBA00004752"/>
    </source>
</evidence>
<organism evidence="9 10">
    <name type="scientific">Rhodococcus triatomae</name>
    <dbReference type="NCBI Taxonomy" id="300028"/>
    <lineage>
        <taxon>Bacteria</taxon>
        <taxon>Bacillati</taxon>
        <taxon>Actinomycetota</taxon>
        <taxon>Actinomycetes</taxon>
        <taxon>Mycobacteriales</taxon>
        <taxon>Nocardiaceae</taxon>
        <taxon>Rhodococcus</taxon>
    </lineage>
</organism>
<dbReference type="GO" id="GO:0005524">
    <property type="term" value="F:ATP binding"/>
    <property type="evidence" value="ECO:0007669"/>
    <property type="project" value="UniProtKB-UniRule"/>
</dbReference>
<dbReference type="Pfam" id="PF21799">
    <property type="entry name" value="MurD-like_N"/>
    <property type="match status" value="1"/>
</dbReference>
<name>A0A1G8D1J9_9NOCA</name>
<dbReference type="InterPro" id="IPR036615">
    <property type="entry name" value="Mur_ligase_C_dom_sf"/>
</dbReference>
<dbReference type="GO" id="GO:0009252">
    <property type="term" value="P:peptidoglycan biosynthetic process"/>
    <property type="evidence" value="ECO:0007669"/>
    <property type="project" value="UniProtKB-UniRule"/>
</dbReference>
<evidence type="ECO:0000256" key="6">
    <source>
        <dbReference type="ARBA" id="ARBA00022840"/>
    </source>
</evidence>
<dbReference type="GO" id="GO:0005737">
    <property type="term" value="C:cytoplasm"/>
    <property type="evidence" value="ECO:0007669"/>
    <property type="project" value="UniProtKB-SubCell"/>
</dbReference>
<sequence>MDDLGRLRGRRVLVAGAGVSGRAVTGPLADLGAEVTVTDSRPESLARSAADGVATIPVEHLLADRGEIAEFALVVTSPGFRPDAPLLAAAAGAGVPIWGDIELTWRIDRAEIYGPARRWLVVTGTNGKTTTTSMLEAILVAAGIPAAACGNIGLPVIDALRTTPRVEVLAVELSSFQLFWAPSVRPDAGAVLNIAEDHLDWHGGMQGYIDAKARALTGRVAVVGLDDPEAARLGRASAAEVTVGFRLGEPEHGEFGIVAGALVDRAFADVEVLAPAAGITPPGEAGLLDALAAAALARAAGVAPEAVADGLAGHRVGPHRGAVVEEVDEVRYVDDSKATNPHAARSSLLAHSRIVWVAGGLLKGARVEELVIEIAPRLAGAVLIGEDAGVIAEALARHAPEVPVVRVETGDDAGVTPGEQTQVDRVVLPGSTPADAVMAVAVDRASRLAEAGTAVVLAPAAASLDMFDSYGHRGRSFAAAVAGLPGRSRGRAQTDPPGTP</sequence>
<dbReference type="AlphaFoldDB" id="A0A1G8D1J9"/>
<dbReference type="SUPFAM" id="SSF53623">
    <property type="entry name" value="MurD-like peptide ligases, catalytic domain"/>
    <property type="match status" value="1"/>
</dbReference>
<dbReference type="GO" id="GO:0051301">
    <property type="term" value="P:cell division"/>
    <property type="evidence" value="ECO:0007669"/>
    <property type="project" value="UniProtKB-KW"/>
</dbReference>
<proteinExistence type="inferred from homology"/>
<feature type="domain" description="Mur ligase central" evidence="8">
    <location>
        <begin position="122"/>
        <end position="238"/>
    </location>
</feature>
<comment type="catalytic activity">
    <reaction evidence="7">
        <text>UDP-N-acetyl-alpha-D-muramoyl-L-alanine + D-glutamate + ATP = UDP-N-acetyl-alpha-D-muramoyl-L-alanyl-D-glutamate + ADP + phosphate + H(+)</text>
        <dbReference type="Rhea" id="RHEA:16429"/>
        <dbReference type="ChEBI" id="CHEBI:15378"/>
        <dbReference type="ChEBI" id="CHEBI:29986"/>
        <dbReference type="ChEBI" id="CHEBI:30616"/>
        <dbReference type="ChEBI" id="CHEBI:43474"/>
        <dbReference type="ChEBI" id="CHEBI:83898"/>
        <dbReference type="ChEBI" id="CHEBI:83900"/>
        <dbReference type="ChEBI" id="CHEBI:456216"/>
        <dbReference type="EC" id="6.3.2.9"/>
    </reaction>
</comment>
<dbReference type="Gene3D" id="3.90.190.20">
    <property type="entry name" value="Mur ligase, C-terminal domain"/>
    <property type="match status" value="1"/>
</dbReference>
<dbReference type="InterPro" id="IPR036565">
    <property type="entry name" value="Mur-like_cat_sf"/>
</dbReference>
<dbReference type="EMBL" id="FNDN01000002">
    <property type="protein sequence ID" value="SDH51717.1"/>
    <property type="molecule type" value="Genomic_DNA"/>
</dbReference>
<dbReference type="GO" id="GO:0008764">
    <property type="term" value="F:UDP-N-acetylmuramoylalanine-D-glutamate ligase activity"/>
    <property type="evidence" value="ECO:0007669"/>
    <property type="project" value="UniProtKB-UniRule"/>
</dbReference>
<dbReference type="UniPathway" id="UPA00219"/>
<dbReference type="InterPro" id="IPR013221">
    <property type="entry name" value="Mur_ligase_cen"/>
</dbReference>
<evidence type="ECO:0000256" key="3">
    <source>
        <dbReference type="ARBA" id="ARBA00022490"/>
    </source>
</evidence>
<dbReference type="InterPro" id="IPR005762">
    <property type="entry name" value="MurD"/>
</dbReference>
<reference evidence="9 10" key="1">
    <citation type="submission" date="2016-10" db="EMBL/GenBank/DDBJ databases">
        <authorList>
            <person name="de Groot N.N."/>
        </authorList>
    </citation>
    <scope>NUCLEOTIDE SEQUENCE [LARGE SCALE GENOMIC DNA]</scope>
    <source>
        <strain evidence="9 10">DSM 44892</strain>
    </source>
</reference>